<keyword evidence="7" id="KW-1185">Reference proteome</keyword>
<dbReference type="Pfam" id="PF01657">
    <property type="entry name" value="Stress-antifung"/>
    <property type="match status" value="1"/>
</dbReference>
<feature type="signal peptide" evidence="4">
    <location>
        <begin position="1"/>
        <end position="25"/>
    </location>
</feature>
<protein>
    <recommendedName>
        <fullName evidence="5">Gnk2-homologous domain-containing protein</fullName>
    </recommendedName>
</protein>
<dbReference type="InterPro" id="IPR038408">
    <property type="entry name" value="GNK2_sf"/>
</dbReference>
<sequence length="271" mass="28395">MLHPRLAALLLLLVAAVGMVDTGVAAVVEGSTSGQQHHPPLLDCGPAPTTPSKSDDDAVFRANLSSALAEAQSAAATVPEAFTTIQIGRAFAHGACFLSNVSSPAVTRACTACLSAAARDVIDRCGATSVRAGAWREECFVSYADSDASTPREDAFRGWFYAGPTTPAALDGGYCVLDSTVCDRCFHDSARAAAAALGWLQRIHGEEVLVVGYNCLIRVKSSLPRGPDNGDAKSVALGVWMSVMVEMEAIILGMVFFRIVKIVRALPQVNG</sequence>
<evidence type="ECO:0000256" key="2">
    <source>
        <dbReference type="ARBA" id="ARBA00022737"/>
    </source>
</evidence>
<evidence type="ECO:0000256" key="3">
    <source>
        <dbReference type="SAM" id="MobiDB-lite"/>
    </source>
</evidence>
<feature type="chain" id="PRO_5023876711" description="Gnk2-homologous domain-containing protein" evidence="4">
    <location>
        <begin position="26"/>
        <end position="271"/>
    </location>
</feature>
<reference evidence="6 7" key="1">
    <citation type="journal article" date="2019" name="Sci. Rep.">
        <title>A high-quality genome of Eragrostis curvula grass provides insights into Poaceae evolution and supports new strategies to enhance forage quality.</title>
        <authorList>
            <person name="Carballo J."/>
            <person name="Santos B.A.C.M."/>
            <person name="Zappacosta D."/>
            <person name="Garbus I."/>
            <person name="Selva J.P."/>
            <person name="Gallo C.A."/>
            <person name="Diaz A."/>
            <person name="Albertini E."/>
            <person name="Caccamo M."/>
            <person name="Echenique V."/>
        </authorList>
    </citation>
    <scope>NUCLEOTIDE SEQUENCE [LARGE SCALE GENOMIC DNA]</scope>
    <source>
        <strain evidence="7">cv. Victoria</strain>
        <tissue evidence="6">Leaf</tissue>
    </source>
</reference>
<evidence type="ECO:0000259" key="5">
    <source>
        <dbReference type="PROSITE" id="PS51473"/>
    </source>
</evidence>
<name>A0A5J9SF53_9POAL</name>
<feature type="non-terminal residue" evidence="6">
    <location>
        <position position="1"/>
    </location>
</feature>
<keyword evidence="1 4" id="KW-0732">Signal</keyword>
<dbReference type="Proteomes" id="UP000324897">
    <property type="component" value="Unassembled WGS sequence"/>
</dbReference>
<dbReference type="Gramene" id="TVT97914">
    <property type="protein sequence ID" value="TVT97914"/>
    <property type="gene ID" value="EJB05_56840"/>
</dbReference>
<feature type="domain" description="Gnk2-homologous" evidence="5">
    <location>
        <begin position="42"/>
        <end position="148"/>
    </location>
</feature>
<dbReference type="EMBL" id="RWGY01000923">
    <property type="protein sequence ID" value="TVT97914.1"/>
    <property type="molecule type" value="Genomic_DNA"/>
</dbReference>
<comment type="caution">
    <text evidence="6">The sequence shown here is derived from an EMBL/GenBank/DDBJ whole genome shotgun (WGS) entry which is preliminary data.</text>
</comment>
<evidence type="ECO:0000256" key="1">
    <source>
        <dbReference type="ARBA" id="ARBA00022729"/>
    </source>
</evidence>
<accession>A0A5J9SF53</accession>
<dbReference type="PANTHER" id="PTHR32099:SF104">
    <property type="entry name" value="OS01G0774133 PROTEIN"/>
    <property type="match status" value="1"/>
</dbReference>
<evidence type="ECO:0000313" key="6">
    <source>
        <dbReference type="EMBL" id="TVT97914.1"/>
    </source>
</evidence>
<keyword evidence="2" id="KW-0677">Repeat</keyword>
<feature type="region of interest" description="Disordered" evidence="3">
    <location>
        <begin position="31"/>
        <end position="55"/>
    </location>
</feature>
<dbReference type="AlphaFoldDB" id="A0A5J9SF53"/>
<dbReference type="PANTHER" id="PTHR32099">
    <property type="entry name" value="CYSTEINE-RICH REPEAT SECRETORY PROTEIN"/>
    <property type="match status" value="1"/>
</dbReference>
<evidence type="ECO:0000256" key="4">
    <source>
        <dbReference type="SAM" id="SignalP"/>
    </source>
</evidence>
<dbReference type="PROSITE" id="PS51473">
    <property type="entry name" value="GNK2"/>
    <property type="match status" value="1"/>
</dbReference>
<dbReference type="OrthoDB" id="676790at2759"/>
<gene>
    <name evidence="6" type="ORF">EJB05_56840</name>
</gene>
<dbReference type="InterPro" id="IPR002902">
    <property type="entry name" value="GNK2"/>
</dbReference>
<evidence type="ECO:0000313" key="7">
    <source>
        <dbReference type="Proteomes" id="UP000324897"/>
    </source>
</evidence>
<dbReference type="Gene3D" id="3.30.430.20">
    <property type="entry name" value="Gnk2 domain, C-X8-C-X2-C motif"/>
    <property type="match status" value="1"/>
</dbReference>
<organism evidence="6 7">
    <name type="scientific">Eragrostis curvula</name>
    <name type="common">weeping love grass</name>
    <dbReference type="NCBI Taxonomy" id="38414"/>
    <lineage>
        <taxon>Eukaryota</taxon>
        <taxon>Viridiplantae</taxon>
        <taxon>Streptophyta</taxon>
        <taxon>Embryophyta</taxon>
        <taxon>Tracheophyta</taxon>
        <taxon>Spermatophyta</taxon>
        <taxon>Magnoliopsida</taxon>
        <taxon>Liliopsida</taxon>
        <taxon>Poales</taxon>
        <taxon>Poaceae</taxon>
        <taxon>PACMAD clade</taxon>
        <taxon>Chloridoideae</taxon>
        <taxon>Eragrostideae</taxon>
        <taxon>Eragrostidinae</taxon>
        <taxon>Eragrostis</taxon>
    </lineage>
</organism>
<proteinExistence type="predicted"/>